<dbReference type="RefSeq" id="WP_234761753.1">
    <property type="nucleotide sequence ID" value="NZ_JAKEIP010000018.1"/>
</dbReference>
<feature type="region of interest" description="Disordered" evidence="1">
    <location>
        <begin position="41"/>
        <end position="63"/>
    </location>
</feature>
<sequence>MKQGATRLFLLLYGGPVAPKKFALFLAAGTVLVTGCSSLNSTAQPDGTASPQPEPSVRAIPKVPTDRLQVTRPLDEYVPDAADDTALKQAEAKVVNRCLRDLGHRQHPLDEDAVAEAEPNIYEFLWFPEAAKKGYSLPPEGPEKGSWDDTATQTEKKLLSGKMATYKGHRVPKDGCYGEAGRELTEGASPPRKFEEQGMVITRVSDASPRGLIESYVSVIRQTLSLQIQKDSRIERVISDWSACMKSDGYTYASPSEAATDSRWQTSTGKGPSKAETATATADMACKKQVRYLDVVVAVESAYEQRYIGQHAEQMKEFLGLRDKWRKNAERITGA</sequence>
<gene>
    <name evidence="2" type="ORF">L0P92_07730</name>
</gene>
<name>A0A9X1TIB1_STRM4</name>
<keyword evidence="3" id="KW-1185">Reference proteome</keyword>
<comment type="caution">
    <text evidence="2">The sequence shown here is derived from an EMBL/GenBank/DDBJ whole genome shotgun (WGS) entry which is preliminary data.</text>
</comment>
<organism evidence="2 3">
    <name type="scientific">Streptomyces muensis</name>
    <dbReference type="NCBI Taxonomy" id="1077944"/>
    <lineage>
        <taxon>Bacteria</taxon>
        <taxon>Bacillati</taxon>
        <taxon>Actinomycetota</taxon>
        <taxon>Actinomycetes</taxon>
        <taxon>Kitasatosporales</taxon>
        <taxon>Streptomycetaceae</taxon>
        <taxon>Streptomyces</taxon>
    </lineage>
</organism>
<proteinExistence type="predicted"/>
<accession>A0A9X1TIB1</accession>
<evidence type="ECO:0000313" key="3">
    <source>
        <dbReference type="Proteomes" id="UP001139384"/>
    </source>
</evidence>
<protein>
    <submittedName>
        <fullName evidence="2">Uncharacterized protein</fullName>
    </submittedName>
</protein>
<dbReference type="Proteomes" id="UP001139384">
    <property type="component" value="Unassembled WGS sequence"/>
</dbReference>
<evidence type="ECO:0000313" key="2">
    <source>
        <dbReference type="EMBL" id="MCF1593456.1"/>
    </source>
</evidence>
<evidence type="ECO:0000256" key="1">
    <source>
        <dbReference type="SAM" id="MobiDB-lite"/>
    </source>
</evidence>
<dbReference type="EMBL" id="JAKEIP010000018">
    <property type="protein sequence ID" value="MCF1593456.1"/>
    <property type="molecule type" value="Genomic_DNA"/>
</dbReference>
<reference evidence="2" key="1">
    <citation type="submission" date="2022-01" db="EMBL/GenBank/DDBJ databases">
        <title>Draft Genome Sequences of Seven Type Strains of the Genus Streptomyces.</title>
        <authorList>
            <person name="Aziz S."/>
            <person name="Coretto E."/>
            <person name="Chronakova A."/>
            <person name="Sproer C."/>
            <person name="Huber K."/>
            <person name="Nouioui I."/>
            <person name="Gross H."/>
        </authorList>
    </citation>
    <scope>NUCLEOTIDE SEQUENCE</scope>
    <source>
        <strain evidence="2">DSM 103493</strain>
    </source>
</reference>
<dbReference type="AlphaFoldDB" id="A0A9X1TIB1"/>
<feature type="region of interest" description="Disordered" evidence="1">
    <location>
        <begin position="255"/>
        <end position="280"/>
    </location>
</feature>
<feature type="compositionally biased region" description="Polar residues" evidence="1">
    <location>
        <begin position="41"/>
        <end position="51"/>
    </location>
</feature>